<dbReference type="InterPro" id="IPR036047">
    <property type="entry name" value="F-box-like_dom_sf"/>
</dbReference>
<dbReference type="EMBL" id="JARKIF010000004">
    <property type="protein sequence ID" value="KAJ7642019.1"/>
    <property type="molecule type" value="Genomic_DNA"/>
</dbReference>
<dbReference type="Proteomes" id="UP001221142">
    <property type="component" value="Unassembled WGS sequence"/>
</dbReference>
<protein>
    <recommendedName>
        <fullName evidence="3">F-box domain-containing protein</fullName>
    </recommendedName>
</protein>
<gene>
    <name evidence="1" type="ORF">FB45DRAFT_1126268</name>
</gene>
<dbReference type="SUPFAM" id="SSF81383">
    <property type="entry name" value="F-box domain"/>
    <property type="match status" value="1"/>
</dbReference>
<proteinExistence type="predicted"/>
<dbReference type="AlphaFoldDB" id="A0AAD7FX70"/>
<evidence type="ECO:0000313" key="1">
    <source>
        <dbReference type="EMBL" id="KAJ7642019.1"/>
    </source>
</evidence>
<organism evidence="1 2">
    <name type="scientific">Roridomyces roridus</name>
    <dbReference type="NCBI Taxonomy" id="1738132"/>
    <lineage>
        <taxon>Eukaryota</taxon>
        <taxon>Fungi</taxon>
        <taxon>Dikarya</taxon>
        <taxon>Basidiomycota</taxon>
        <taxon>Agaricomycotina</taxon>
        <taxon>Agaricomycetes</taxon>
        <taxon>Agaricomycetidae</taxon>
        <taxon>Agaricales</taxon>
        <taxon>Marasmiineae</taxon>
        <taxon>Mycenaceae</taxon>
        <taxon>Roridomyces</taxon>
    </lineage>
</organism>
<evidence type="ECO:0000313" key="2">
    <source>
        <dbReference type="Proteomes" id="UP001221142"/>
    </source>
</evidence>
<comment type="caution">
    <text evidence="1">The sequence shown here is derived from an EMBL/GenBank/DDBJ whole genome shotgun (WGS) entry which is preliminary data.</text>
</comment>
<evidence type="ECO:0008006" key="3">
    <source>
        <dbReference type="Google" id="ProtNLM"/>
    </source>
</evidence>
<keyword evidence="2" id="KW-1185">Reference proteome</keyword>
<name>A0AAD7FX70_9AGAR</name>
<accession>A0AAD7FX70</accession>
<reference evidence="1" key="1">
    <citation type="submission" date="2023-03" db="EMBL/GenBank/DDBJ databases">
        <title>Massive genome expansion in bonnet fungi (Mycena s.s.) driven by repeated elements and novel gene families across ecological guilds.</title>
        <authorList>
            <consortium name="Lawrence Berkeley National Laboratory"/>
            <person name="Harder C.B."/>
            <person name="Miyauchi S."/>
            <person name="Viragh M."/>
            <person name="Kuo A."/>
            <person name="Thoen E."/>
            <person name="Andreopoulos B."/>
            <person name="Lu D."/>
            <person name="Skrede I."/>
            <person name="Drula E."/>
            <person name="Henrissat B."/>
            <person name="Morin E."/>
            <person name="Kohler A."/>
            <person name="Barry K."/>
            <person name="LaButti K."/>
            <person name="Morin E."/>
            <person name="Salamov A."/>
            <person name="Lipzen A."/>
            <person name="Mereny Z."/>
            <person name="Hegedus B."/>
            <person name="Baldrian P."/>
            <person name="Stursova M."/>
            <person name="Weitz H."/>
            <person name="Taylor A."/>
            <person name="Grigoriev I.V."/>
            <person name="Nagy L.G."/>
            <person name="Martin F."/>
            <person name="Kauserud H."/>
        </authorList>
    </citation>
    <scope>NUCLEOTIDE SEQUENCE</scope>
    <source>
        <strain evidence="1">9284</strain>
    </source>
</reference>
<sequence length="504" mass="57032">MLRLNRDVLLYILRISDIHTVVSVSGVNKLLHGIAQTKQLWIFLARDLCARCMMDRPIELLETLPDEQLIAEVKRAVAGPQTWSRTQDTSPTISRQISLPIKRDKNARASSLFLPGERHILYYRWCVEGDSPRTEMSCYDVYHRRRMWDFVQLGHVRAVTCDFYTQGKGVLCLMTRDAVTLLEVCMSSTDIPCEVFHFTLPGFMPDAEIRISGDHLAWEANDQRADVPRTVILVNWRLRKFVSFRAPCTQTTVDLFPGHMLVAYPTPIESSAAKFQLITIASLAITVWEFLTTFDDRKPRELGSVPFSEFSVAGNDGPGDPERRVKISLNPSRLHDATYELSLLVADAQHPGAPPRTIFARIRKSLGAVFGIAAQHKNDPGKMYNKTVSRYHITLPESDGPSGIPSVRLLSVDQHTAPYRVVDWFRYGFYCEGLPPRHETTECHRRRLVCLYRAKDAKGGVLTQPLVIPLFPEEAYIQPGTVRVADAGAVMAQGVRELFVSYYL</sequence>